<accession>A0A5J4P857</accession>
<feature type="domain" description="Peptidoglycan beta-N-acetylmuramidase NamZ C-terminal" evidence="1">
    <location>
        <begin position="8"/>
        <end position="53"/>
    </location>
</feature>
<dbReference type="EMBL" id="SNRY01010573">
    <property type="protein sequence ID" value="KAA6305596.1"/>
    <property type="molecule type" value="Genomic_DNA"/>
</dbReference>
<dbReference type="AlphaFoldDB" id="A0A5J4P857"/>
<comment type="caution">
    <text evidence="2">The sequence shown here is derived from an EMBL/GenBank/DDBJ whole genome shotgun (WGS) entry which is preliminary data.</text>
</comment>
<proteinExistence type="predicted"/>
<name>A0A5J4P857_9ZZZZ</name>
<evidence type="ECO:0000259" key="1">
    <source>
        <dbReference type="Pfam" id="PF20732"/>
    </source>
</evidence>
<dbReference type="InterPro" id="IPR048503">
    <property type="entry name" value="NamZ_C"/>
</dbReference>
<organism evidence="2">
    <name type="scientific">termite gut metagenome</name>
    <dbReference type="NCBI Taxonomy" id="433724"/>
    <lineage>
        <taxon>unclassified sequences</taxon>
        <taxon>metagenomes</taxon>
        <taxon>organismal metagenomes</taxon>
    </lineage>
</organism>
<reference evidence="2" key="1">
    <citation type="submission" date="2019-03" db="EMBL/GenBank/DDBJ databases">
        <title>Single cell metagenomics reveals metabolic interactions within the superorganism composed of flagellate Streblomastix strix and complex community of Bacteroidetes bacteria on its surface.</title>
        <authorList>
            <person name="Treitli S.C."/>
            <person name="Kolisko M."/>
            <person name="Husnik F."/>
            <person name="Keeling P."/>
            <person name="Hampl V."/>
        </authorList>
    </citation>
    <scope>NUCLEOTIDE SEQUENCE</scope>
    <source>
        <strain evidence="2">STM</strain>
    </source>
</reference>
<protein>
    <recommendedName>
        <fullName evidence="1">Peptidoglycan beta-N-acetylmuramidase NamZ C-terminal domain-containing protein</fullName>
    </recommendedName>
</protein>
<evidence type="ECO:0000313" key="2">
    <source>
        <dbReference type="EMBL" id="KAA6305596.1"/>
    </source>
</evidence>
<sequence>MGDTFFSPFFELLVGVDYIRKMIEEGKEANEIKRMWKTDVERFKVQRTPYLLYEEY</sequence>
<gene>
    <name evidence="2" type="ORF">EZS27_042752</name>
</gene>
<dbReference type="Pfam" id="PF20732">
    <property type="entry name" value="NamZ_C"/>
    <property type="match status" value="1"/>
</dbReference>